<dbReference type="SMART" id="SM00304">
    <property type="entry name" value="HAMP"/>
    <property type="match status" value="1"/>
</dbReference>
<comment type="subcellular location">
    <subcellularLocation>
        <location evidence="2">Membrane</location>
        <topology evidence="2">Multi-pass membrane protein</topology>
    </subcellularLocation>
</comment>
<keyword evidence="4" id="KW-0597">Phosphoprotein</keyword>
<dbReference type="PANTHER" id="PTHR45528:SF10">
    <property type="entry name" value="METHYL-ACCEPTING CHEMOTAXIS PROTEIN"/>
    <property type="match status" value="1"/>
</dbReference>
<keyword evidence="8" id="KW-1133">Transmembrane helix</keyword>
<sequence>MKRIGFRKINFSLGFRLSMGFTLILTLLLGVMGTTIYLRDREAFIEEFKSRGWGIAKAVNGYAYQTIKTQDSKLLSGIVNSLVNEKYVMQAALLEKDGKVLASAGLKAPIPSNIKLSAQGWSKIMKDEKGNVKAVVFLSPVTAEDGTVGGYLYLLCNFSPIAEYLQETMHYIIINYAAVCLIGLLMVRRVIRNFVEKPVKALMVATERVSIGDFSQKLQIINNDELGRLACAFNAMMDQLGLLFGNIKNITKDMIHNSDLISQRSAYVERYDSSDPDAGKKSELMREIATAARRIARIGNQLDSLVQQFKTTS</sequence>
<evidence type="ECO:0000313" key="10">
    <source>
        <dbReference type="EMBL" id="SHM42508.1"/>
    </source>
</evidence>
<evidence type="ECO:0000313" key="11">
    <source>
        <dbReference type="Proteomes" id="UP000184375"/>
    </source>
</evidence>
<dbReference type="PANTHER" id="PTHR45528">
    <property type="entry name" value="SENSOR HISTIDINE KINASE CPXA"/>
    <property type="match status" value="1"/>
</dbReference>
<dbReference type="PROSITE" id="PS50885">
    <property type="entry name" value="HAMP"/>
    <property type="match status" value="1"/>
</dbReference>
<dbReference type="InterPro" id="IPR003660">
    <property type="entry name" value="HAMP_dom"/>
</dbReference>
<dbReference type="AlphaFoldDB" id="A0A1M7IPK0"/>
<dbReference type="STRING" id="447595.SAMN05660826_00982"/>
<accession>A0A1M7IPK0</accession>
<comment type="catalytic activity">
    <reaction evidence="1">
        <text>ATP + protein L-histidine = ADP + protein N-phospho-L-histidine.</text>
        <dbReference type="EC" id="2.7.13.3"/>
    </reaction>
</comment>
<evidence type="ECO:0000256" key="8">
    <source>
        <dbReference type="SAM" id="Phobius"/>
    </source>
</evidence>
<feature type="transmembrane region" description="Helical" evidence="8">
    <location>
        <begin position="21"/>
        <end position="38"/>
    </location>
</feature>
<protein>
    <recommendedName>
        <fullName evidence="3">histidine kinase</fullName>
        <ecNumber evidence="3">2.7.13.3</ecNumber>
    </recommendedName>
</protein>
<name>A0A1M7IPK0_9FIRM</name>
<proteinExistence type="predicted"/>
<dbReference type="GO" id="GO:0000155">
    <property type="term" value="F:phosphorelay sensor kinase activity"/>
    <property type="evidence" value="ECO:0007669"/>
    <property type="project" value="TreeGrafter"/>
</dbReference>
<gene>
    <name evidence="10" type="ORF">SAMN05660826_00982</name>
</gene>
<dbReference type="SUPFAM" id="SSF158472">
    <property type="entry name" value="HAMP domain-like"/>
    <property type="match status" value="1"/>
</dbReference>
<evidence type="ECO:0000256" key="2">
    <source>
        <dbReference type="ARBA" id="ARBA00004141"/>
    </source>
</evidence>
<dbReference type="GO" id="GO:0005886">
    <property type="term" value="C:plasma membrane"/>
    <property type="evidence" value="ECO:0007669"/>
    <property type="project" value="TreeGrafter"/>
</dbReference>
<organism evidence="10 11">
    <name type="scientific">Caldanaerovirga acetigignens</name>
    <dbReference type="NCBI Taxonomy" id="447595"/>
    <lineage>
        <taxon>Bacteria</taxon>
        <taxon>Bacillati</taxon>
        <taxon>Bacillota</taxon>
        <taxon>Clostridia</taxon>
        <taxon>Thermosediminibacterales</taxon>
        <taxon>Thermosediminibacteraceae</taxon>
        <taxon>Caldanaerovirga</taxon>
    </lineage>
</organism>
<keyword evidence="7 8" id="KW-0472">Membrane</keyword>
<feature type="transmembrane region" description="Helical" evidence="8">
    <location>
        <begin position="168"/>
        <end position="187"/>
    </location>
</feature>
<reference evidence="11" key="1">
    <citation type="submission" date="2016-11" db="EMBL/GenBank/DDBJ databases">
        <authorList>
            <person name="Varghese N."/>
            <person name="Submissions S."/>
        </authorList>
    </citation>
    <scope>NUCLEOTIDE SEQUENCE [LARGE SCALE GENOMIC DNA]</scope>
    <source>
        <strain evidence="11">DSM 18802</strain>
    </source>
</reference>
<evidence type="ECO:0000256" key="5">
    <source>
        <dbReference type="ARBA" id="ARBA00022679"/>
    </source>
</evidence>
<keyword evidence="8" id="KW-0812">Transmembrane</keyword>
<evidence type="ECO:0000259" key="9">
    <source>
        <dbReference type="PROSITE" id="PS50885"/>
    </source>
</evidence>
<dbReference type="InterPro" id="IPR050398">
    <property type="entry name" value="HssS/ArlS-like"/>
</dbReference>
<feature type="domain" description="HAMP" evidence="9">
    <location>
        <begin position="193"/>
        <end position="245"/>
    </location>
</feature>
<evidence type="ECO:0000256" key="3">
    <source>
        <dbReference type="ARBA" id="ARBA00012438"/>
    </source>
</evidence>
<keyword evidence="11" id="KW-1185">Reference proteome</keyword>
<dbReference type="SUPFAM" id="SSF58104">
    <property type="entry name" value="Methyl-accepting chemotaxis protein (MCP) signaling domain"/>
    <property type="match status" value="1"/>
</dbReference>
<evidence type="ECO:0000256" key="6">
    <source>
        <dbReference type="ARBA" id="ARBA00022777"/>
    </source>
</evidence>
<evidence type="ECO:0000256" key="1">
    <source>
        <dbReference type="ARBA" id="ARBA00000085"/>
    </source>
</evidence>
<keyword evidence="6" id="KW-0418">Kinase</keyword>
<dbReference type="OrthoDB" id="1785403at2"/>
<dbReference type="RefSeq" id="WP_073255551.1">
    <property type="nucleotide sequence ID" value="NZ_FRCR01000005.1"/>
</dbReference>
<evidence type="ECO:0000256" key="4">
    <source>
        <dbReference type="ARBA" id="ARBA00022553"/>
    </source>
</evidence>
<dbReference type="CDD" id="cd06225">
    <property type="entry name" value="HAMP"/>
    <property type="match status" value="1"/>
</dbReference>
<dbReference type="Pfam" id="PF00672">
    <property type="entry name" value="HAMP"/>
    <property type="match status" value="1"/>
</dbReference>
<evidence type="ECO:0000256" key="7">
    <source>
        <dbReference type="ARBA" id="ARBA00023136"/>
    </source>
</evidence>
<dbReference type="EC" id="2.7.13.3" evidence="3"/>
<dbReference type="EMBL" id="FRCR01000005">
    <property type="protein sequence ID" value="SHM42508.1"/>
    <property type="molecule type" value="Genomic_DNA"/>
</dbReference>
<dbReference type="Gene3D" id="6.10.340.10">
    <property type="match status" value="1"/>
</dbReference>
<dbReference type="Proteomes" id="UP000184375">
    <property type="component" value="Unassembled WGS sequence"/>
</dbReference>
<keyword evidence="5" id="KW-0808">Transferase</keyword>